<dbReference type="RefSeq" id="XP_022497417.1">
    <property type="nucleotide sequence ID" value="XM_022646559.1"/>
</dbReference>
<proteinExistence type="inferred from homology"/>
<dbReference type="InterPro" id="IPR002347">
    <property type="entry name" value="SDR_fam"/>
</dbReference>
<evidence type="ECO:0000313" key="6">
    <source>
        <dbReference type="Proteomes" id="UP000185904"/>
    </source>
</evidence>
<dbReference type="PRINTS" id="PR00081">
    <property type="entry name" value="GDHRDH"/>
</dbReference>
<dbReference type="PROSITE" id="PS00061">
    <property type="entry name" value="ADH_SHORT"/>
    <property type="match status" value="1"/>
</dbReference>
<dbReference type="InterPro" id="IPR020904">
    <property type="entry name" value="Sc_DH/Rdtase_CS"/>
</dbReference>
<comment type="caution">
    <text evidence="5">The sequence shown here is derived from an EMBL/GenBank/DDBJ whole genome shotgun (WGS) entry which is preliminary data.</text>
</comment>
<dbReference type="AlphaFoldDB" id="A0A178CQN1"/>
<dbReference type="FunFam" id="3.40.50.720:FF:000084">
    <property type="entry name" value="Short-chain dehydrogenase reductase"/>
    <property type="match status" value="1"/>
</dbReference>
<evidence type="ECO:0000256" key="3">
    <source>
        <dbReference type="ARBA" id="ARBA00023002"/>
    </source>
</evidence>
<evidence type="ECO:0000259" key="4">
    <source>
        <dbReference type="SMART" id="SM00822"/>
    </source>
</evidence>
<dbReference type="InterPro" id="IPR057326">
    <property type="entry name" value="KR_dom"/>
</dbReference>
<accession>A0A178CQN1</accession>
<name>A0A178CQN1_9EURO</name>
<feature type="domain" description="Ketoreductase" evidence="4">
    <location>
        <begin position="31"/>
        <end position="232"/>
    </location>
</feature>
<gene>
    <name evidence="5" type="ORF">AYO20_08280</name>
</gene>
<dbReference type="Pfam" id="PF13561">
    <property type="entry name" value="adh_short_C2"/>
    <property type="match status" value="1"/>
</dbReference>
<dbReference type="Gene3D" id="3.40.50.720">
    <property type="entry name" value="NAD(P)-binding Rossmann-like Domain"/>
    <property type="match status" value="1"/>
</dbReference>
<evidence type="ECO:0000256" key="1">
    <source>
        <dbReference type="ARBA" id="ARBA00006484"/>
    </source>
</evidence>
<dbReference type="GO" id="GO:0016616">
    <property type="term" value="F:oxidoreductase activity, acting on the CH-OH group of donors, NAD or NADP as acceptor"/>
    <property type="evidence" value="ECO:0007669"/>
    <property type="project" value="UniProtKB-ARBA"/>
</dbReference>
<dbReference type="InterPro" id="IPR036291">
    <property type="entry name" value="NAD(P)-bd_dom_sf"/>
</dbReference>
<dbReference type="SUPFAM" id="SSF51735">
    <property type="entry name" value="NAD(P)-binding Rossmann-fold domains"/>
    <property type="match status" value="1"/>
</dbReference>
<dbReference type="GO" id="GO:0050664">
    <property type="term" value="F:oxidoreductase activity, acting on NAD(P)H, oxygen as acceptor"/>
    <property type="evidence" value="ECO:0007669"/>
    <property type="project" value="TreeGrafter"/>
</dbReference>
<dbReference type="EMBL" id="LVCJ01000064">
    <property type="protein sequence ID" value="OAL31225.1"/>
    <property type="molecule type" value="Genomic_DNA"/>
</dbReference>
<evidence type="ECO:0000313" key="5">
    <source>
        <dbReference type="EMBL" id="OAL31225.1"/>
    </source>
</evidence>
<dbReference type="OrthoDB" id="5325318at2759"/>
<dbReference type="PANTHER" id="PTHR43008:SF4">
    <property type="entry name" value="CHAIN DEHYDROGENASE, PUTATIVE (AFU_ORTHOLOGUE AFUA_4G08710)-RELATED"/>
    <property type="match status" value="1"/>
</dbReference>
<dbReference type="GeneID" id="34591686"/>
<dbReference type="SMART" id="SM00822">
    <property type="entry name" value="PKS_KR"/>
    <property type="match status" value="1"/>
</dbReference>
<sequence>MAAPSITVQGKTATDAYLHCDVTSLFSLKDRVVVITGGARGIGLTLAFAVVEAGGLVALVDASPAPHEHFEILRQRAVKVGYYQSVFRTSSYLGHTSDVTDYERLKSTFDAIIRDYHRIDGIITAAGICPDQPFLDRSPASVKRTFEINVLGTYYAVQLAVRHMTSQRPVGSSSPTPLHPPAAGSVVMIASFAAHQASKLQYTSDYCASKGAVLALCRQLSVELATTGIRVNCISPGYVMTDMTLDISATRPGLAEVFVSEPPMKRMADRTELKGAAVYLLSSASSYMTGGELLITGGMHAGRN</sequence>
<dbReference type="PRINTS" id="PR00080">
    <property type="entry name" value="SDRFAMILY"/>
</dbReference>
<evidence type="ECO:0000256" key="2">
    <source>
        <dbReference type="ARBA" id="ARBA00022857"/>
    </source>
</evidence>
<keyword evidence="2" id="KW-0521">NADP</keyword>
<keyword evidence="6" id="KW-1185">Reference proteome</keyword>
<keyword evidence="3" id="KW-0560">Oxidoreductase</keyword>
<dbReference type="Proteomes" id="UP000185904">
    <property type="component" value="Unassembled WGS sequence"/>
</dbReference>
<protein>
    <recommendedName>
        <fullName evidence="4">Ketoreductase domain-containing protein</fullName>
    </recommendedName>
</protein>
<organism evidence="5 6">
    <name type="scientific">Fonsecaea nubica</name>
    <dbReference type="NCBI Taxonomy" id="856822"/>
    <lineage>
        <taxon>Eukaryota</taxon>
        <taxon>Fungi</taxon>
        <taxon>Dikarya</taxon>
        <taxon>Ascomycota</taxon>
        <taxon>Pezizomycotina</taxon>
        <taxon>Eurotiomycetes</taxon>
        <taxon>Chaetothyriomycetidae</taxon>
        <taxon>Chaetothyriales</taxon>
        <taxon>Herpotrichiellaceae</taxon>
        <taxon>Fonsecaea</taxon>
    </lineage>
</organism>
<dbReference type="PANTHER" id="PTHR43008">
    <property type="entry name" value="BENZIL REDUCTASE"/>
    <property type="match status" value="1"/>
</dbReference>
<comment type="similarity">
    <text evidence="1">Belongs to the short-chain dehydrogenases/reductases (SDR) family.</text>
</comment>
<reference evidence="5 6" key="1">
    <citation type="submission" date="2016-03" db="EMBL/GenBank/DDBJ databases">
        <title>The draft genome sequence of Fonsecaea nubica causative agent of cutaneous subcutaneous infection in human host.</title>
        <authorList>
            <person name="Costa F."/>
            <person name="Sybren D.H."/>
            <person name="Raittz R.T."/>
            <person name="Weiss V.A."/>
            <person name="Leao A.C."/>
            <person name="Gomes R."/>
            <person name="De Souza E.M."/>
            <person name="Pedrosa F.O."/>
            <person name="Steffens M.B."/>
            <person name="Bombassaro A."/>
            <person name="Tadra-Sfeir M.Z."/>
            <person name="Moreno L.F."/>
            <person name="Najafzadeh M.J."/>
            <person name="Felipe M.S."/>
            <person name="Teixeira M."/>
            <person name="Sun J."/>
            <person name="Xi L."/>
            <person name="Castro M.A."/>
            <person name="Vicente V.A."/>
        </authorList>
    </citation>
    <scope>NUCLEOTIDE SEQUENCE [LARGE SCALE GENOMIC DNA]</scope>
    <source>
        <strain evidence="5 6">CBS 269.64</strain>
    </source>
</reference>